<dbReference type="Proteomes" id="UP000886858">
    <property type="component" value="Unassembled WGS sequence"/>
</dbReference>
<dbReference type="InterPro" id="IPR050809">
    <property type="entry name" value="UgpAE/MalFG_permease"/>
</dbReference>
<feature type="transmembrane region" description="Helical" evidence="7">
    <location>
        <begin position="81"/>
        <end position="101"/>
    </location>
</feature>
<feature type="domain" description="ABC transmembrane type-1" evidence="8">
    <location>
        <begin position="73"/>
        <end position="289"/>
    </location>
</feature>
<comment type="subcellular location">
    <subcellularLocation>
        <location evidence="1 7">Cell membrane</location>
        <topology evidence="1 7">Multi-pass membrane protein</topology>
    </subcellularLocation>
</comment>
<evidence type="ECO:0000313" key="10">
    <source>
        <dbReference type="Proteomes" id="UP000886858"/>
    </source>
</evidence>
<feature type="transmembrane region" description="Helical" evidence="7">
    <location>
        <begin position="213"/>
        <end position="236"/>
    </location>
</feature>
<proteinExistence type="inferred from homology"/>
<keyword evidence="3" id="KW-1003">Cell membrane</keyword>
<feature type="transmembrane region" description="Helical" evidence="7">
    <location>
        <begin position="12"/>
        <end position="37"/>
    </location>
</feature>
<evidence type="ECO:0000256" key="1">
    <source>
        <dbReference type="ARBA" id="ARBA00004651"/>
    </source>
</evidence>
<comment type="caution">
    <text evidence="9">The sequence shown here is derived from an EMBL/GenBank/DDBJ whole genome shotgun (WGS) entry which is preliminary data.</text>
</comment>
<evidence type="ECO:0000256" key="4">
    <source>
        <dbReference type="ARBA" id="ARBA00022692"/>
    </source>
</evidence>
<organism evidence="9 10">
    <name type="scientific">Candidatus Eisenbergiella merdipullorum</name>
    <dbReference type="NCBI Taxonomy" id="2838553"/>
    <lineage>
        <taxon>Bacteria</taxon>
        <taxon>Bacillati</taxon>
        <taxon>Bacillota</taxon>
        <taxon>Clostridia</taxon>
        <taxon>Lachnospirales</taxon>
        <taxon>Lachnospiraceae</taxon>
        <taxon>Eisenbergiella</taxon>
    </lineage>
</organism>
<dbReference type="PANTHER" id="PTHR43227">
    <property type="entry name" value="BLL4140 PROTEIN"/>
    <property type="match status" value="1"/>
</dbReference>
<dbReference type="InterPro" id="IPR035906">
    <property type="entry name" value="MetI-like_sf"/>
</dbReference>
<keyword evidence="6 7" id="KW-0472">Membrane</keyword>
<dbReference type="Pfam" id="PF00528">
    <property type="entry name" value="BPD_transp_1"/>
    <property type="match status" value="1"/>
</dbReference>
<evidence type="ECO:0000313" key="9">
    <source>
        <dbReference type="EMBL" id="HJA94094.1"/>
    </source>
</evidence>
<name>A0A9D2L154_9FIRM</name>
<dbReference type="EMBL" id="DWYY01000152">
    <property type="protein sequence ID" value="HJA94094.1"/>
    <property type="molecule type" value="Genomic_DNA"/>
</dbReference>
<keyword evidence="4 7" id="KW-0812">Transmembrane</keyword>
<gene>
    <name evidence="9" type="ORF">H9717_13470</name>
</gene>
<feature type="transmembrane region" description="Helical" evidence="7">
    <location>
        <begin position="267"/>
        <end position="289"/>
    </location>
</feature>
<evidence type="ECO:0000256" key="6">
    <source>
        <dbReference type="ARBA" id="ARBA00023136"/>
    </source>
</evidence>
<keyword evidence="5 7" id="KW-1133">Transmembrane helix</keyword>
<reference evidence="9" key="1">
    <citation type="journal article" date="2021" name="PeerJ">
        <title>Extensive microbial diversity within the chicken gut microbiome revealed by metagenomics and culture.</title>
        <authorList>
            <person name="Gilroy R."/>
            <person name="Ravi A."/>
            <person name="Getino M."/>
            <person name="Pursley I."/>
            <person name="Horton D.L."/>
            <person name="Alikhan N.F."/>
            <person name="Baker D."/>
            <person name="Gharbi K."/>
            <person name="Hall N."/>
            <person name="Watson M."/>
            <person name="Adriaenssens E.M."/>
            <person name="Foster-Nyarko E."/>
            <person name="Jarju S."/>
            <person name="Secka A."/>
            <person name="Antonio M."/>
            <person name="Oren A."/>
            <person name="Chaudhuri R.R."/>
            <person name="La Ragione R."/>
            <person name="Hildebrand F."/>
            <person name="Pallen M.J."/>
        </authorList>
    </citation>
    <scope>NUCLEOTIDE SEQUENCE</scope>
    <source>
        <strain evidence="9">CHK179-7159</strain>
    </source>
</reference>
<dbReference type="GO" id="GO:0055085">
    <property type="term" value="P:transmembrane transport"/>
    <property type="evidence" value="ECO:0007669"/>
    <property type="project" value="InterPro"/>
</dbReference>
<dbReference type="GO" id="GO:0005886">
    <property type="term" value="C:plasma membrane"/>
    <property type="evidence" value="ECO:0007669"/>
    <property type="project" value="UniProtKB-SubCell"/>
</dbReference>
<evidence type="ECO:0000256" key="5">
    <source>
        <dbReference type="ARBA" id="ARBA00022989"/>
    </source>
</evidence>
<accession>A0A9D2L154</accession>
<dbReference type="Gene3D" id="1.10.3720.10">
    <property type="entry name" value="MetI-like"/>
    <property type="match status" value="1"/>
</dbReference>
<feature type="transmembrane region" description="Helical" evidence="7">
    <location>
        <begin position="113"/>
        <end position="133"/>
    </location>
</feature>
<comment type="similarity">
    <text evidence="7">Belongs to the binding-protein-dependent transport system permease family.</text>
</comment>
<dbReference type="AlphaFoldDB" id="A0A9D2L154"/>
<dbReference type="PANTHER" id="PTHR43227:SF11">
    <property type="entry name" value="BLL4140 PROTEIN"/>
    <property type="match status" value="1"/>
</dbReference>
<reference evidence="9" key="2">
    <citation type="submission" date="2021-04" db="EMBL/GenBank/DDBJ databases">
        <authorList>
            <person name="Gilroy R."/>
        </authorList>
    </citation>
    <scope>NUCLEOTIDE SEQUENCE</scope>
    <source>
        <strain evidence="9">CHK179-7159</strain>
    </source>
</reference>
<protein>
    <submittedName>
        <fullName evidence="9">ABC transporter permease subunit</fullName>
    </submittedName>
</protein>
<evidence type="ECO:0000256" key="7">
    <source>
        <dbReference type="RuleBase" id="RU363032"/>
    </source>
</evidence>
<dbReference type="CDD" id="cd06261">
    <property type="entry name" value="TM_PBP2"/>
    <property type="match status" value="1"/>
</dbReference>
<dbReference type="PROSITE" id="PS50928">
    <property type="entry name" value="ABC_TM1"/>
    <property type="match status" value="1"/>
</dbReference>
<evidence type="ECO:0000256" key="3">
    <source>
        <dbReference type="ARBA" id="ARBA00022475"/>
    </source>
</evidence>
<sequence>MKKLAKDIRKNWVLYAFLIPALSYIILFCYAPMYGIQIAFKDFKISSGIAGSEWVGFKWFERFFSSPRSWTMIKNTLRISLYELLLGFPLPIILALILHNIRNQNWKRFAQTITYLPYFISTVVLVSMLSLFLSPRSGIINTIFKIFGGSGDVYFMGKANYFPHVYVLSSIWQNTGWNSIMYLAALSSVDPTLHEAAEIDGANRFRRVLHVDLPCIVPTIIIMLILKSGTIMSVGYEKAFLMQNNLNLATSEIISTYAYKIGLEQQMYSLSAAVSLFNNIINFLILTFVNKMSKKVSDTSLW</sequence>
<evidence type="ECO:0000259" key="8">
    <source>
        <dbReference type="PROSITE" id="PS50928"/>
    </source>
</evidence>
<evidence type="ECO:0000256" key="2">
    <source>
        <dbReference type="ARBA" id="ARBA00022448"/>
    </source>
</evidence>
<dbReference type="SUPFAM" id="SSF161098">
    <property type="entry name" value="MetI-like"/>
    <property type="match status" value="1"/>
</dbReference>
<dbReference type="InterPro" id="IPR000515">
    <property type="entry name" value="MetI-like"/>
</dbReference>
<keyword evidence="2 7" id="KW-0813">Transport</keyword>